<dbReference type="EMBL" id="MDUX01000008">
    <property type="protein sequence ID" value="KAF7600177.1"/>
    <property type="molecule type" value="Genomic_DNA"/>
</dbReference>
<reference evidence="3 4" key="2">
    <citation type="submission" date="2017-07" db="EMBL/GenBank/DDBJ databases">
        <title>Candidatus Dactylopiibacterium carminicum, a nitrogen-fixing symbiont of the cochineal insect Dactylopius coccus and Dactylopius opuntiae (Hemiptera: Coccoidea: Dactylopiidae).</title>
        <authorList>
            <person name="Vera A."/>
        </authorList>
    </citation>
    <scope>NUCLEOTIDE SEQUENCE [LARGE SCALE GENOMIC DNA]</scope>
    <source>
        <strain evidence="3 4">NFDCM</strain>
    </source>
</reference>
<evidence type="ECO:0000313" key="5">
    <source>
        <dbReference type="Proteomes" id="UP000623509"/>
    </source>
</evidence>
<dbReference type="CDD" id="cd02440">
    <property type="entry name" value="AdoMet_MTases"/>
    <property type="match status" value="1"/>
</dbReference>
<dbReference type="Gene3D" id="3.40.50.150">
    <property type="entry name" value="Vaccinia Virus protein VP39"/>
    <property type="match status" value="1"/>
</dbReference>
<organism evidence="3 4">
    <name type="scientific">Candidatus Dactylopiibacterium carminicum</name>
    <dbReference type="NCBI Taxonomy" id="857335"/>
    <lineage>
        <taxon>Bacteria</taxon>
        <taxon>Pseudomonadati</taxon>
        <taxon>Pseudomonadota</taxon>
        <taxon>Betaproteobacteria</taxon>
        <taxon>Rhodocyclales</taxon>
        <taxon>Rhodocyclaceae</taxon>
        <taxon>Candidatus Dactylopiibacterium</taxon>
    </lineage>
</organism>
<dbReference type="InterPro" id="IPR041698">
    <property type="entry name" value="Methyltransf_25"/>
</dbReference>
<feature type="domain" description="Methyltransferase" evidence="1">
    <location>
        <begin position="46"/>
        <end position="135"/>
    </location>
</feature>
<dbReference type="RefSeq" id="WP_095523577.1">
    <property type="nucleotide sequence ID" value="NZ_MDUX01000008.1"/>
</dbReference>
<sequence>MSDEALRNYYRERAAEYDEIYRRPERQAGLRALEAWIPQQLAGRHVLEIAAGTGYWSQFIALQAASITLTDLNLEPLAIARDRVQGRAVFVQADAWALPEAMGSFDAAFAGFWFSHVPLARRREFIAGLNARLAPDSPVLLIDNRYVEGSSTPIAERDDAGDCWQLRNLSDGSQHRVLKNFPDETELREAIEGLGEAGVYRVSEHFWSFMYFTPGI</sequence>
<dbReference type="GO" id="GO:0032259">
    <property type="term" value="P:methylation"/>
    <property type="evidence" value="ECO:0007669"/>
    <property type="project" value="UniProtKB-KW"/>
</dbReference>
<evidence type="ECO:0000313" key="2">
    <source>
        <dbReference type="EMBL" id="KAF7600177.1"/>
    </source>
</evidence>
<dbReference type="Proteomes" id="UP000623509">
    <property type="component" value="Unassembled WGS sequence"/>
</dbReference>
<dbReference type="Pfam" id="PF13649">
    <property type="entry name" value="Methyltransf_25"/>
    <property type="match status" value="1"/>
</dbReference>
<dbReference type="GO" id="GO:0008168">
    <property type="term" value="F:methyltransferase activity"/>
    <property type="evidence" value="ECO:0007669"/>
    <property type="project" value="UniProtKB-KW"/>
</dbReference>
<dbReference type="InterPro" id="IPR029063">
    <property type="entry name" value="SAM-dependent_MTases_sf"/>
</dbReference>
<dbReference type="OrthoDB" id="6006151at2"/>
<reference evidence="2 5" key="1">
    <citation type="submission" date="2016-08" db="EMBL/GenBank/DDBJ databases">
        <title>Candidatus Dactylopiibacterium carminicum genome sequence.</title>
        <authorList>
            <person name="Ramirez-Puebla S.T."/>
            <person name="Ormeno-Orrillo E."/>
            <person name="Vera-Ponce De Leon A."/>
            <person name="Luis L."/>
            <person name="Sanchez-Flores A."/>
            <person name="Monica R."/>
            <person name="Martinez-Romero E."/>
        </authorList>
    </citation>
    <scope>NUCLEOTIDE SEQUENCE [LARGE SCALE GENOMIC DNA]</scope>
    <source>
        <strain evidence="2">END1</strain>
    </source>
</reference>
<accession>A0A272EXF5</accession>
<protein>
    <submittedName>
        <fullName evidence="2 3">SAM-dependent methyltransferase</fullName>
    </submittedName>
</protein>
<dbReference type="SUPFAM" id="SSF53335">
    <property type="entry name" value="S-adenosyl-L-methionine-dependent methyltransferases"/>
    <property type="match status" value="1"/>
</dbReference>
<evidence type="ECO:0000259" key="1">
    <source>
        <dbReference type="Pfam" id="PF13649"/>
    </source>
</evidence>
<keyword evidence="3" id="KW-0489">Methyltransferase</keyword>
<name>A0A272EXF5_9RHOO</name>
<dbReference type="EMBL" id="NMRN01000004">
    <property type="protein sequence ID" value="PAS94804.1"/>
    <property type="molecule type" value="Genomic_DNA"/>
</dbReference>
<dbReference type="AlphaFoldDB" id="A0A272EXF5"/>
<dbReference type="Proteomes" id="UP000216107">
    <property type="component" value="Unassembled WGS sequence"/>
</dbReference>
<keyword evidence="5" id="KW-1185">Reference proteome</keyword>
<evidence type="ECO:0000313" key="4">
    <source>
        <dbReference type="Proteomes" id="UP000216107"/>
    </source>
</evidence>
<comment type="caution">
    <text evidence="3">The sequence shown here is derived from an EMBL/GenBank/DDBJ whole genome shotgun (WGS) entry which is preliminary data.</text>
</comment>
<gene>
    <name evidence="2" type="ORF">BGI27_03740</name>
    <name evidence="3" type="ORF">CGU29_02565</name>
</gene>
<proteinExistence type="predicted"/>
<keyword evidence="3" id="KW-0808">Transferase</keyword>
<evidence type="ECO:0000313" key="3">
    <source>
        <dbReference type="EMBL" id="PAS94804.1"/>
    </source>
</evidence>